<dbReference type="Proteomes" id="UP001194746">
    <property type="component" value="Unassembled WGS sequence"/>
</dbReference>
<keyword evidence="3" id="KW-1185">Reference proteome</keyword>
<accession>A0AAD4GRV2</accession>
<protein>
    <recommendedName>
        <fullName evidence="4">BZIP domain-containing protein</fullName>
    </recommendedName>
</protein>
<dbReference type="EMBL" id="VCAU01000056">
    <property type="protein sequence ID" value="KAF9887789.1"/>
    <property type="molecule type" value="Genomic_DNA"/>
</dbReference>
<gene>
    <name evidence="2" type="ORF">FE257_009595</name>
</gene>
<name>A0AAD4GRV2_ASPNN</name>
<evidence type="ECO:0000313" key="3">
    <source>
        <dbReference type="Proteomes" id="UP001194746"/>
    </source>
</evidence>
<organism evidence="2 3">
    <name type="scientific">Aspergillus nanangensis</name>
    <dbReference type="NCBI Taxonomy" id="2582783"/>
    <lineage>
        <taxon>Eukaryota</taxon>
        <taxon>Fungi</taxon>
        <taxon>Dikarya</taxon>
        <taxon>Ascomycota</taxon>
        <taxon>Pezizomycotina</taxon>
        <taxon>Eurotiomycetes</taxon>
        <taxon>Eurotiomycetidae</taxon>
        <taxon>Eurotiales</taxon>
        <taxon>Aspergillaceae</taxon>
        <taxon>Aspergillus</taxon>
        <taxon>Aspergillus subgen. Circumdati</taxon>
    </lineage>
</organism>
<dbReference type="PANTHER" id="PTHR37012">
    <property type="entry name" value="B-ZIP TRANSCRIPTION FACTOR (EUROFUNG)-RELATED"/>
    <property type="match status" value="1"/>
</dbReference>
<dbReference type="InterPro" id="IPR021833">
    <property type="entry name" value="DUF3425"/>
</dbReference>
<evidence type="ECO:0008006" key="4">
    <source>
        <dbReference type="Google" id="ProtNLM"/>
    </source>
</evidence>
<proteinExistence type="predicted"/>
<dbReference type="Pfam" id="PF11905">
    <property type="entry name" value="DUF3425"/>
    <property type="match status" value="1"/>
</dbReference>
<feature type="compositionally biased region" description="Basic residues" evidence="1">
    <location>
        <begin position="1"/>
        <end position="12"/>
    </location>
</feature>
<dbReference type="CDD" id="cd14688">
    <property type="entry name" value="bZIP_YAP"/>
    <property type="match status" value="1"/>
</dbReference>
<comment type="caution">
    <text evidence="2">The sequence shown here is derived from an EMBL/GenBank/DDBJ whole genome shotgun (WGS) entry which is preliminary data.</text>
</comment>
<evidence type="ECO:0000313" key="2">
    <source>
        <dbReference type="EMBL" id="KAF9887789.1"/>
    </source>
</evidence>
<dbReference type="PANTHER" id="PTHR37012:SF6">
    <property type="entry name" value="BZIP TRANSCRIPTION FACTOR"/>
    <property type="match status" value="1"/>
</dbReference>
<dbReference type="AlphaFoldDB" id="A0AAD4GRV2"/>
<reference evidence="2" key="2">
    <citation type="submission" date="2020-02" db="EMBL/GenBank/DDBJ databases">
        <authorList>
            <person name="Gilchrist C.L.M."/>
            <person name="Chooi Y.-H."/>
        </authorList>
    </citation>
    <scope>NUCLEOTIDE SEQUENCE</scope>
    <source>
        <strain evidence="2">MST-FP2251</strain>
    </source>
</reference>
<evidence type="ECO:0000256" key="1">
    <source>
        <dbReference type="SAM" id="MobiDB-lite"/>
    </source>
</evidence>
<reference evidence="2" key="1">
    <citation type="journal article" date="2019" name="Beilstein J. Org. Chem.">
        <title>Nanangenines: drimane sesquiterpenoids as the dominant metabolite cohort of a novel Australian fungus, Aspergillus nanangensis.</title>
        <authorList>
            <person name="Lacey H.J."/>
            <person name="Gilchrist C.L.M."/>
            <person name="Crombie A."/>
            <person name="Kalaitzis J.A."/>
            <person name="Vuong D."/>
            <person name="Rutledge P.J."/>
            <person name="Turner P."/>
            <person name="Pitt J.I."/>
            <person name="Lacey E."/>
            <person name="Chooi Y.H."/>
            <person name="Piggott A.M."/>
        </authorList>
    </citation>
    <scope>NUCLEOTIDE SEQUENCE</scope>
    <source>
        <strain evidence="2">MST-FP2251</strain>
    </source>
</reference>
<sequence length="358" mass="41605">MLSKIEKKRLRDRRAQQSLRDKKLRHTKRLEQQVAHCEQYHDDHKTQLLLQEIQKLQGQNTTLRRRQERLKCLVRSWDEDWDETPDCQETLVQQQQEQQQSLMPYNQPNNTIHDIARSSDAAASTTLLVPTAIPPSVSSFIDDLIAEPCLQWSILPLNDDDFSGPRGVSCPWFAHPEQIALCVDTPSPLDLLYGTKTNLLADMIHKELSNLPLQEPERLAVGWKIYHLTKWLISPNPTTYARIPEFLRPVWGQLQILHPMCLDLVTWPKVRLNLIQQWQFYKDHKDDLFQTLASCIRVKWPRGESILERNEQNELCIRAEFLDTLMSENGWALTPEVFAIYPDVVAGMNIPSLAYAMP</sequence>
<feature type="region of interest" description="Disordered" evidence="1">
    <location>
        <begin position="1"/>
        <end position="22"/>
    </location>
</feature>